<evidence type="ECO:0000256" key="1">
    <source>
        <dbReference type="SAM" id="SignalP"/>
    </source>
</evidence>
<feature type="signal peptide" evidence="1">
    <location>
        <begin position="1"/>
        <end position="20"/>
    </location>
</feature>
<dbReference type="AlphaFoldDB" id="A0A5C6FER1"/>
<comment type="caution">
    <text evidence="2">The sequence shown here is derived from an EMBL/GenBank/DDBJ whole genome shotgun (WGS) entry which is preliminary data.</text>
</comment>
<reference evidence="2 3" key="1">
    <citation type="submission" date="2019-02" db="EMBL/GenBank/DDBJ databases">
        <title>Deep-cultivation of Planctomycetes and their phenomic and genomic characterization uncovers novel biology.</title>
        <authorList>
            <person name="Wiegand S."/>
            <person name="Jogler M."/>
            <person name="Boedeker C."/>
            <person name="Pinto D."/>
            <person name="Vollmers J."/>
            <person name="Rivas-Marin E."/>
            <person name="Kohn T."/>
            <person name="Peeters S.H."/>
            <person name="Heuer A."/>
            <person name="Rast P."/>
            <person name="Oberbeckmann S."/>
            <person name="Bunk B."/>
            <person name="Jeske O."/>
            <person name="Meyerdierks A."/>
            <person name="Storesund J.E."/>
            <person name="Kallscheuer N."/>
            <person name="Luecker S."/>
            <person name="Lage O.M."/>
            <person name="Pohl T."/>
            <person name="Merkel B.J."/>
            <person name="Hornburger P."/>
            <person name="Mueller R.-W."/>
            <person name="Bruemmer F."/>
            <person name="Labrenz M."/>
            <person name="Spormann A.M."/>
            <person name="Op Den Camp H."/>
            <person name="Overmann J."/>
            <person name="Amann R."/>
            <person name="Jetten M.S.M."/>
            <person name="Mascher T."/>
            <person name="Medema M.H."/>
            <person name="Devos D.P."/>
            <person name="Kaster A.-K."/>
            <person name="Ovreas L."/>
            <person name="Rohde M."/>
            <person name="Galperin M.Y."/>
            <person name="Jogler C."/>
        </authorList>
    </citation>
    <scope>NUCLEOTIDE SEQUENCE [LARGE SCALE GENOMIC DNA]</scope>
    <source>
        <strain evidence="2 3">Poly59</strain>
    </source>
</reference>
<dbReference type="EMBL" id="SJPX01000001">
    <property type="protein sequence ID" value="TWU58119.1"/>
    <property type="molecule type" value="Genomic_DNA"/>
</dbReference>
<dbReference type="Proteomes" id="UP000317977">
    <property type="component" value="Unassembled WGS sequence"/>
</dbReference>
<name>A0A5C6FER1_9BACT</name>
<keyword evidence="3" id="KW-1185">Reference proteome</keyword>
<protein>
    <recommendedName>
        <fullName evidence="4">PEP-CTERM protein-sorting domain-containing protein</fullName>
    </recommendedName>
</protein>
<keyword evidence="1" id="KW-0732">Signal</keyword>
<sequence precursor="true">MPRLLIAFVSLFAVGSICQAELITLTFDLTSLTTARGSDVKFVSQLFVDGNSEATFNLKPQGGPSGFNAELVSSNGGTGFGAFTDTLGESDEIEDAKREYLNFVAPEMLNMGSNTIAFSGFTELTLNDYAGTDAFSLDLIDGTGAITGAIPMSNYSLSDQVIKFNSPQLAFRITSDTGEFYTKQISASYAFTNVVAVPEISSLAYLVPTLLGGLCLRRCRRNASAIDLM</sequence>
<feature type="chain" id="PRO_5023020488" description="PEP-CTERM protein-sorting domain-containing protein" evidence="1">
    <location>
        <begin position="21"/>
        <end position="229"/>
    </location>
</feature>
<proteinExistence type="predicted"/>
<evidence type="ECO:0000313" key="3">
    <source>
        <dbReference type="Proteomes" id="UP000317977"/>
    </source>
</evidence>
<evidence type="ECO:0008006" key="4">
    <source>
        <dbReference type="Google" id="ProtNLM"/>
    </source>
</evidence>
<accession>A0A5C6FER1</accession>
<evidence type="ECO:0000313" key="2">
    <source>
        <dbReference type="EMBL" id="TWU58119.1"/>
    </source>
</evidence>
<gene>
    <name evidence="2" type="ORF">Poly59_10280</name>
</gene>
<organism evidence="2 3">
    <name type="scientific">Rubripirellula reticaptiva</name>
    <dbReference type="NCBI Taxonomy" id="2528013"/>
    <lineage>
        <taxon>Bacteria</taxon>
        <taxon>Pseudomonadati</taxon>
        <taxon>Planctomycetota</taxon>
        <taxon>Planctomycetia</taxon>
        <taxon>Pirellulales</taxon>
        <taxon>Pirellulaceae</taxon>
        <taxon>Rubripirellula</taxon>
    </lineage>
</organism>